<accession>A0ABU8KZ51</accession>
<evidence type="ECO:0000259" key="2">
    <source>
        <dbReference type="Pfam" id="PF17891"/>
    </source>
</evidence>
<dbReference type="SUPFAM" id="SSF160059">
    <property type="entry name" value="PriA/YqbF domain"/>
    <property type="match status" value="1"/>
</dbReference>
<feature type="domain" description="Mu-like prophage FluMu N-terminal" evidence="2">
    <location>
        <begin position="118"/>
        <end position="162"/>
    </location>
</feature>
<evidence type="ECO:0000313" key="3">
    <source>
        <dbReference type="EMBL" id="MEI9410715.1"/>
    </source>
</evidence>
<dbReference type="Pfam" id="PF17891">
    <property type="entry name" value="FluMu_N"/>
    <property type="match status" value="1"/>
</dbReference>
<feature type="compositionally biased region" description="Basic residues" evidence="1">
    <location>
        <begin position="1"/>
        <end position="12"/>
    </location>
</feature>
<dbReference type="InterPro" id="IPR041227">
    <property type="entry name" value="FluMu_N"/>
</dbReference>
<comment type="caution">
    <text evidence="3">The sequence shown here is derived from an EMBL/GenBank/DDBJ whole genome shotgun (WGS) entry which is preliminary data.</text>
</comment>
<dbReference type="Proteomes" id="UP001387293">
    <property type="component" value="Unassembled WGS sequence"/>
</dbReference>
<dbReference type="RefSeq" id="WP_337107439.1">
    <property type="nucleotide sequence ID" value="NZ_JAPYKS010000013.1"/>
</dbReference>
<organism evidence="3 4">
    <name type="scientific">Mesorhizobium salmacidum</name>
    <dbReference type="NCBI Taxonomy" id="3015171"/>
    <lineage>
        <taxon>Bacteria</taxon>
        <taxon>Pseudomonadati</taxon>
        <taxon>Pseudomonadota</taxon>
        <taxon>Alphaproteobacteria</taxon>
        <taxon>Hyphomicrobiales</taxon>
        <taxon>Phyllobacteriaceae</taxon>
        <taxon>Mesorhizobium</taxon>
    </lineage>
</organism>
<feature type="compositionally biased region" description="Polar residues" evidence="1">
    <location>
        <begin position="35"/>
        <end position="46"/>
    </location>
</feature>
<sequence>MAKALRAAKAKAPKMEAAAQETSGPEVAPAAQGQDAPSSGAATGTDTSEKADDQGGAGDTAGSAGSLALDEALDALGSQGEHLDTEAEFRARFPRMSAELDAWKAENGDQLPAGLRIRSKVDGFRRAGIAHSKAPVEHQIGAFKGPEQLEALFAEPNLVVELI</sequence>
<reference evidence="3 4" key="1">
    <citation type="submission" date="2022-12" db="EMBL/GenBank/DDBJ databases">
        <authorList>
            <person name="Muema E."/>
        </authorList>
    </citation>
    <scope>NUCLEOTIDE SEQUENCE [LARGE SCALE GENOMIC DNA]</scope>
    <source>
        <strain evidence="4">1326</strain>
    </source>
</reference>
<feature type="region of interest" description="Disordered" evidence="1">
    <location>
        <begin position="1"/>
        <end position="66"/>
    </location>
</feature>
<keyword evidence="4" id="KW-1185">Reference proteome</keyword>
<dbReference type="EMBL" id="JAPYKS010000013">
    <property type="protein sequence ID" value="MEI9410715.1"/>
    <property type="molecule type" value="Genomic_DNA"/>
</dbReference>
<proteinExistence type="predicted"/>
<evidence type="ECO:0000256" key="1">
    <source>
        <dbReference type="SAM" id="MobiDB-lite"/>
    </source>
</evidence>
<name>A0ABU8KZ51_9HYPH</name>
<gene>
    <name evidence="3" type="ORF">O7A60_18360</name>
</gene>
<evidence type="ECO:0000313" key="4">
    <source>
        <dbReference type="Proteomes" id="UP001387293"/>
    </source>
</evidence>
<protein>
    <submittedName>
        <fullName evidence="3">HI1506-related protein</fullName>
    </submittedName>
</protein>